<name>A0ABC9XV29_GRUJA</name>
<sequence length="75" mass="8631">MEFLLRLKGNTDVWLGLRRQGERLEWVDGSSFNQRIPVQGQEPCLFLKDHDLWSSSCSKQRPYVCSKASVLMGTT</sequence>
<comment type="caution">
    <text evidence="3">The sequence shown here is derived from an EMBL/GenBank/DDBJ whole genome shotgun (WGS) entry which is preliminary data.</text>
</comment>
<dbReference type="Pfam" id="PF00059">
    <property type="entry name" value="Lectin_C"/>
    <property type="match status" value="1"/>
</dbReference>
<dbReference type="InterPro" id="IPR018378">
    <property type="entry name" value="C-type_lectin_CS"/>
</dbReference>
<reference evidence="3 4" key="1">
    <citation type="submission" date="2024-06" db="EMBL/GenBank/DDBJ databases">
        <title>The draft genome of Grus japonensis, version 3.</title>
        <authorList>
            <person name="Nabeshima K."/>
            <person name="Suzuki S."/>
            <person name="Onuma M."/>
        </authorList>
    </citation>
    <scope>NUCLEOTIDE SEQUENCE [LARGE SCALE GENOMIC DNA]</scope>
    <source>
        <strain evidence="3 4">451A</strain>
    </source>
</reference>
<dbReference type="InterPro" id="IPR016187">
    <property type="entry name" value="CTDL_fold"/>
</dbReference>
<evidence type="ECO:0000259" key="2">
    <source>
        <dbReference type="PROSITE" id="PS50041"/>
    </source>
</evidence>
<accession>A0ABC9XV29</accession>
<keyword evidence="1" id="KW-1015">Disulfide bond</keyword>
<evidence type="ECO:0000256" key="1">
    <source>
        <dbReference type="ARBA" id="ARBA00023157"/>
    </source>
</evidence>
<dbReference type="Proteomes" id="UP001623348">
    <property type="component" value="Unassembled WGS sequence"/>
</dbReference>
<dbReference type="Gene3D" id="3.10.100.10">
    <property type="entry name" value="Mannose-Binding Protein A, subunit A"/>
    <property type="match status" value="1"/>
</dbReference>
<dbReference type="PROSITE" id="PS50041">
    <property type="entry name" value="C_TYPE_LECTIN_2"/>
    <property type="match status" value="1"/>
</dbReference>
<dbReference type="InterPro" id="IPR016186">
    <property type="entry name" value="C-type_lectin-like/link_sf"/>
</dbReference>
<proteinExistence type="predicted"/>
<keyword evidence="4" id="KW-1185">Reference proteome</keyword>
<dbReference type="InterPro" id="IPR001304">
    <property type="entry name" value="C-type_lectin-like"/>
</dbReference>
<organism evidence="3 4">
    <name type="scientific">Grus japonensis</name>
    <name type="common">Japanese crane</name>
    <name type="synonym">Red-crowned crane</name>
    <dbReference type="NCBI Taxonomy" id="30415"/>
    <lineage>
        <taxon>Eukaryota</taxon>
        <taxon>Metazoa</taxon>
        <taxon>Chordata</taxon>
        <taxon>Craniata</taxon>
        <taxon>Vertebrata</taxon>
        <taxon>Euteleostomi</taxon>
        <taxon>Archelosauria</taxon>
        <taxon>Archosauria</taxon>
        <taxon>Dinosauria</taxon>
        <taxon>Saurischia</taxon>
        <taxon>Theropoda</taxon>
        <taxon>Coelurosauria</taxon>
        <taxon>Aves</taxon>
        <taxon>Neognathae</taxon>
        <taxon>Neoaves</taxon>
        <taxon>Gruiformes</taxon>
        <taxon>Gruidae</taxon>
        <taxon>Grus</taxon>
    </lineage>
</organism>
<dbReference type="EMBL" id="BAAFJT010000032">
    <property type="protein sequence ID" value="GAB0201614.1"/>
    <property type="molecule type" value="Genomic_DNA"/>
</dbReference>
<feature type="domain" description="C-type lectin" evidence="2">
    <location>
        <begin position="1"/>
        <end position="66"/>
    </location>
</feature>
<dbReference type="AlphaFoldDB" id="A0ABC9XV29"/>
<dbReference type="PROSITE" id="PS00615">
    <property type="entry name" value="C_TYPE_LECTIN_1"/>
    <property type="match status" value="1"/>
</dbReference>
<gene>
    <name evidence="3" type="ORF">GRJ2_002627000</name>
</gene>
<evidence type="ECO:0000313" key="3">
    <source>
        <dbReference type="EMBL" id="GAB0201614.1"/>
    </source>
</evidence>
<evidence type="ECO:0000313" key="4">
    <source>
        <dbReference type="Proteomes" id="UP001623348"/>
    </source>
</evidence>
<dbReference type="SUPFAM" id="SSF56436">
    <property type="entry name" value="C-type lectin-like"/>
    <property type="match status" value="1"/>
</dbReference>
<protein>
    <submittedName>
        <fullName evidence="3">C-type lectin domain family 2 member B-like</fullName>
    </submittedName>
</protein>